<keyword evidence="3" id="KW-1175">Viral attachment to host cell pilus</keyword>
<evidence type="ECO:0000256" key="1">
    <source>
        <dbReference type="ARBA" id="ARBA00022581"/>
    </source>
</evidence>
<keyword evidence="8" id="KW-1185">Reference proteome</keyword>
<evidence type="ECO:0000313" key="7">
    <source>
        <dbReference type="EMBL" id="DAD51441.1"/>
    </source>
</evidence>
<dbReference type="KEGG" id="vg:80400725"/>
<feature type="region of interest" description="Disordered" evidence="6">
    <location>
        <begin position="1"/>
        <end position="45"/>
    </location>
</feature>
<keyword evidence="3" id="KW-0946">Virion</keyword>
<proteinExistence type="inferred from homology"/>
<evidence type="ECO:0000256" key="5">
    <source>
        <dbReference type="ARBA" id="ARBA00035110"/>
    </source>
</evidence>
<dbReference type="GeneID" id="80400725"/>
<feature type="non-terminal residue" evidence="7">
    <location>
        <position position="1"/>
    </location>
</feature>
<accession>A0A8S5L1C2</accession>
<comment type="similarity">
    <text evidence="5">Belongs to the Leviviricetes maturation protein family.</text>
</comment>
<dbReference type="GO" id="GO:0039666">
    <property type="term" value="P:virion attachment to host cell pilus"/>
    <property type="evidence" value="ECO:0007669"/>
    <property type="project" value="UniProtKB-KW"/>
</dbReference>
<keyword evidence="4" id="KW-1160">Virus entry into host cell</keyword>
<gene>
    <name evidence="7" type="primary">Gerhypos.1_11_1</name>
</gene>
<dbReference type="Proteomes" id="UP000680532">
    <property type="component" value="Segment"/>
</dbReference>
<dbReference type="RefSeq" id="YP_010771092.1">
    <property type="nucleotide sequence ID" value="NC_074484.1"/>
</dbReference>
<evidence type="ECO:0000256" key="3">
    <source>
        <dbReference type="ARBA" id="ARBA00023104"/>
    </source>
</evidence>
<dbReference type="Pfam" id="PF03863">
    <property type="entry name" value="Phage_mat-A"/>
    <property type="match status" value="1"/>
</dbReference>
<dbReference type="EMBL" id="BK013820">
    <property type="protein sequence ID" value="DAD51441.1"/>
    <property type="molecule type" value="Genomic_RNA"/>
</dbReference>
<protein>
    <submittedName>
        <fullName evidence="7">Maturation protein</fullName>
    </submittedName>
</protein>
<evidence type="ECO:0000313" key="8">
    <source>
        <dbReference type="Proteomes" id="UP000680532"/>
    </source>
</evidence>
<sequence length="428" mass="47285">MPEFSNSARERKRNISSLSGESHEVVSMTGTTPFGGGPFNNTISDSVREHKYSGTQITASEGHQVSLIGKTRDDVGGPFFSQKHRIAGNPSVDLTVSRPNGIADWVNHYKFSGLLLPVSPDSQGNLPFPPSHLSSDDDLDAYGATAIARTNPENAFVRLSSTLGELFTGGLPALVGHQTWKSRSLKARNAGSEYLNVQFGWRPLVSDISSFAEVVRNADAVLAQYERDANRRVRRRYEFPSVTSVEVETRDGESPYSGTGLNFIRSFGRQTRHRKMVQRRWFSGAYTYYLPTGYDSRNQLARYALLAQRLGLDPSPEDLWELAPWSWAVDWFSNTGDVISNVTSFQIDGTVLAYGYMMEHTIVSDTYSMTGITDVNGNPVSIPNLTLVTETKVRQVANPYGFGVSWDGLTSFQGSILAALGLTKGRRR</sequence>
<evidence type="ECO:0000256" key="2">
    <source>
        <dbReference type="ARBA" id="ARBA00022804"/>
    </source>
</evidence>
<evidence type="ECO:0000256" key="4">
    <source>
        <dbReference type="ARBA" id="ARBA00023296"/>
    </source>
</evidence>
<evidence type="ECO:0000256" key="6">
    <source>
        <dbReference type="SAM" id="MobiDB-lite"/>
    </source>
</evidence>
<name>A0A8S5L1C2_9VIRU</name>
<dbReference type="InterPro" id="IPR005563">
    <property type="entry name" value="A_protein"/>
</dbReference>
<reference evidence="7" key="1">
    <citation type="submission" date="2020-09" db="EMBL/GenBank/DDBJ databases">
        <title>Leviviricetes taxonomy.</title>
        <authorList>
            <person name="Stockdale S.R."/>
            <person name="Callanan J."/>
            <person name="Adriaenssens E.M."/>
            <person name="Kuhn J.H."/>
            <person name="Rumnieks J."/>
            <person name="Shkoporov A."/>
            <person name="Draper L.A."/>
            <person name="Ross P."/>
            <person name="Hill C."/>
        </authorList>
    </citation>
    <scope>NUCLEOTIDE SEQUENCE</scope>
</reference>
<keyword evidence="1" id="KW-0945">Host-virus interaction</keyword>
<keyword evidence="2" id="KW-1161">Viral attachment to host cell</keyword>
<organism evidence="7 8">
    <name type="scientific">ssRNA phage Gerhypos.1_11</name>
    <dbReference type="NCBI Taxonomy" id="2786192"/>
    <lineage>
        <taxon>Viruses</taxon>
        <taxon>Riboviria</taxon>
        <taxon>Orthornavirae</taxon>
        <taxon>Lenarviricota</taxon>
        <taxon>Leviviricetes</taxon>
        <taxon>Timlovirales</taxon>
        <taxon>Steitzviridae</taxon>
        <taxon>Hodnevirus</taxon>
        <taxon>Hodnevirus isoterrivivens</taxon>
        <taxon>Rohsdrivirus terrivivens</taxon>
    </lineage>
</organism>